<accession>A0A386UN57</accession>
<name>A0A386UN57_9RHOB</name>
<organism evidence="1 2">
    <name type="scientific">Paracoccus yeei</name>
    <dbReference type="NCBI Taxonomy" id="147645"/>
    <lineage>
        <taxon>Bacteria</taxon>
        <taxon>Pseudomonadati</taxon>
        <taxon>Pseudomonadota</taxon>
        <taxon>Alphaproteobacteria</taxon>
        <taxon>Rhodobacterales</taxon>
        <taxon>Paracoccaceae</taxon>
        <taxon>Paracoccus</taxon>
    </lineage>
</organism>
<protein>
    <submittedName>
        <fullName evidence="1">Uncharacterized protein</fullName>
    </submittedName>
</protein>
<proteinExistence type="predicted"/>
<reference evidence="2" key="1">
    <citation type="submission" date="2018-07" db="EMBL/GenBank/DDBJ databases">
        <title>Genome Structure of the Opportunistic Pathogen Paracoccus yeei (Alphaproteobacteria) and Identification of Putative Virulence Factors.</title>
        <authorList>
            <person name="Lasek R."/>
            <person name="Szuplewska M."/>
            <person name="Mitura M."/>
            <person name="Decewicz P."/>
            <person name="Chmielowska C."/>
            <person name="Pawlot A."/>
            <person name="Sentkowska D."/>
            <person name="Czarnecki J."/>
            <person name="Bartosik D."/>
        </authorList>
    </citation>
    <scope>NUCLEOTIDE SEQUENCE [LARGE SCALE GENOMIC DNA]</scope>
    <source>
        <strain evidence="2">CCUG 32053</strain>
    </source>
</reference>
<dbReference type="AlphaFoldDB" id="A0A386UN57"/>
<dbReference type="EMBL" id="CP031078">
    <property type="protein sequence ID" value="AYF02185.1"/>
    <property type="molecule type" value="Genomic_DNA"/>
</dbReference>
<evidence type="ECO:0000313" key="1">
    <source>
        <dbReference type="EMBL" id="AYF02185.1"/>
    </source>
</evidence>
<gene>
    <name evidence="1" type="ORF">PY32053_02592</name>
</gene>
<dbReference type="Proteomes" id="UP000272010">
    <property type="component" value="Chromosome"/>
</dbReference>
<dbReference type="RefSeq" id="WP_120442573.1">
    <property type="nucleotide sequence ID" value="NZ_CP031078.1"/>
</dbReference>
<sequence length="95" mass="10829">MPNSDRWYSSPTQIYWTCDALIRGRVLSTRTEIREVKGWRLAAVCHKLSSKYHWPILVDYRGPENIAHYRLAPGTDISRLRFPPSAQSLGQGGAT</sequence>
<evidence type="ECO:0000313" key="2">
    <source>
        <dbReference type="Proteomes" id="UP000272010"/>
    </source>
</evidence>